<proteinExistence type="evidence at transcript level"/>
<evidence type="ECO:0000313" key="1">
    <source>
        <dbReference type="EMBL" id="JAB54909.1"/>
    </source>
</evidence>
<accession>U5ENW8</accession>
<name>U5ENW8_9DIPT</name>
<feature type="non-terminal residue" evidence="1">
    <location>
        <position position="1"/>
    </location>
</feature>
<evidence type="ECO:0008006" key="2">
    <source>
        <dbReference type="Google" id="ProtNLM"/>
    </source>
</evidence>
<reference evidence="1" key="1">
    <citation type="journal article" date="2014" name="Insect Biochem. Mol. Biol.">
        <title>An insight into the sialome of the frog biting fly, Corethrella appendiculata.</title>
        <authorList>
            <person name="Ribeiro J.M.C."/>
            <person name="Chagas A.C."/>
            <person name="Pham V.M."/>
            <person name="Lounibos L.P."/>
            <person name="Calvo E."/>
        </authorList>
    </citation>
    <scope>NUCLEOTIDE SEQUENCE</scope>
    <source>
        <tissue evidence="1">Salivary glands</tissue>
    </source>
</reference>
<dbReference type="AlphaFoldDB" id="U5ENW8"/>
<protein>
    <recommendedName>
        <fullName evidence="2">Zinc finger PHD-type domain-containing protein</fullName>
    </recommendedName>
</protein>
<sequence>STSCGQYFHISCVGVTRMVWRIFHEREGFYFLCKRCIPELKSSYINVDKGCNTDIDIESDKFVAVREIIQNLDEKIANLTESIQSHKFKMDKVLPDLSIDTNDLLKTENSQHLLFIKGTNSNKKSNSLVNKAMYIHISNIVVGTSEKEVNEMVADCLGANVTSISSKLLLPKYINANDLNFFSFKVKIDSSFKNKVFTSSVWPQDILIREFSVRRPSVGYKLRKIATEP</sequence>
<dbReference type="EMBL" id="GANO01004962">
    <property type="protein sequence ID" value="JAB54909.1"/>
    <property type="molecule type" value="mRNA"/>
</dbReference>
<dbReference type="SUPFAM" id="SSF57903">
    <property type="entry name" value="FYVE/PHD zinc finger"/>
    <property type="match status" value="1"/>
</dbReference>
<dbReference type="InterPro" id="IPR011011">
    <property type="entry name" value="Znf_FYVE_PHD"/>
</dbReference>
<organism evidence="1">
    <name type="scientific">Corethrella appendiculata</name>
    <dbReference type="NCBI Taxonomy" id="1370023"/>
    <lineage>
        <taxon>Eukaryota</taxon>
        <taxon>Metazoa</taxon>
        <taxon>Ecdysozoa</taxon>
        <taxon>Arthropoda</taxon>
        <taxon>Hexapoda</taxon>
        <taxon>Insecta</taxon>
        <taxon>Pterygota</taxon>
        <taxon>Neoptera</taxon>
        <taxon>Endopterygota</taxon>
        <taxon>Diptera</taxon>
        <taxon>Nematocera</taxon>
        <taxon>Culicoidea</taxon>
        <taxon>Chaoboridae</taxon>
        <taxon>Corethrella</taxon>
    </lineage>
</organism>